<evidence type="ECO:0000313" key="1">
    <source>
        <dbReference type="EMBL" id="KAF9729481.1"/>
    </source>
</evidence>
<dbReference type="AlphaFoldDB" id="A0A9P6G6F8"/>
<reference evidence="1" key="1">
    <citation type="journal article" date="2020" name="Mol. Plant Microbe Interact.">
        <title>Genome Sequence of the Biocontrol Agent Coniothyrium minitans strain Conio (IMI 134523).</title>
        <authorList>
            <person name="Patel D."/>
            <person name="Shittu T.A."/>
            <person name="Baroncelli R."/>
            <person name="Muthumeenakshi S."/>
            <person name="Osborne T.H."/>
            <person name="Janganan T.K."/>
            <person name="Sreenivasaprasad S."/>
        </authorList>
    </citation>
    <scope>NUCLEOTIDE SEQUENCE</scope>
    <source>
        <strain evidence="1">Conio</strain>
    </source>
</reference>
<gene>
    <name evidence="1" type="ORF">PMIN01_12345</name>
</gene>
<sequence length="327" mass="36389">MRDWRIDGEIIADDLRWLGRRRRAAAVMGQALIEHADAGPQRPYAKATMEVWPGLVMLGKREVCEEGVGDRRFGVDDGQAKFDRLKRLIDPDRGGVEHFGSVLIVEWFMGRRVRHPARERSDDGVMRQVVNGKFRYGGPGVGVVHRTARWSDPRALFGFTLEESERYYRSAAPASTLTTLRTLERIADLEPIEKHTVLQDGKMNTGRVEELAVLKHWTPDFGRVNVGAPVREVGRLQREVVVHRNEKVLCRAAGSSGSIVASPLLPWRRSSCGTKPRTVKAELTCFVRALLEGARHGQQTILGAPGHAAKVVGARGYGMGTFSLHCV</sequence>
<accession>A0A9P6G6F8</accession>
<evidence type="ECO:0000313" key="2">
    <source>
        <dbReference type="Proteomes" id="UP000756921"/>
    </source>
</evidence>
<name>A0A9P6G6F8_9PLEO</name>
<protein>
    <submittedName>
        <fullName evidence="1">Uncharacterized protein</fullName>
    </submittedName>
</protein>
<proteinExistence type="predicted"/>
<dbReference type="Proteomes" id="UP000756921">
    <property type="component" value="Unassembled WGS sequence"/>
</dbReference>
<keyword evidence="2" id="KW-1185">Reference proteome</keyword>
<dbReference type="EMBL" id="WJXW01000016">
    <property type="protein sequence ID" value="KAF9729481.1"/>
    <property type="molecule type" value="Genomic_DNA"/>
</dbReference>
<organism evidence="1 2">
    <name type="scientific">Paraphaeosphaeria minitans</name>
    <dbReference type="NCBI Taxonomy" id="565426"/>
    <lineage>
        <taxon>Eukaryota</taxon>
        <taxon>Fungi</taxon>
        <taxon>Dikarya</taxon>
        <taxon>Ascomycota</taxon>
        <taxon>Pezizomycotina</taxon>
        <taxon>Dothideomycetes</taxon>
        <taxon>Pleosporomycetidae</taxon>
        <taxon>Pleosporales</taxon>
        <taxon>Massarineae</taxon>
        <taxon>Didymosphaeriaceae</taxon>
        <taxon>Paraphaeosphaeria</taxon>
    </lineage>
</organism>
<comment type="caution">
    <text evidence="1">The sequence shown here is derived from an EMBL/GenBank/DDBJ whole genome shotgun (WGS) entry which is preliminary data.</text>
</comment>